<dbReference type="SUPFAM" id="SSF51735">
    <property type="entry name" value="NAD(P)-binding Rossmann-fold domains"/>
    <property type="match status" value="1"/>
</dbReference>
<keyword evidence="2" id="KW-0560">Oxidoreductase</keyword>
<dbReference type="InterPro" id="IPR002347">
    <property type="entry name" value="SDR_fam"/>
</dbReference>
<evidence type="ECO:0000313" key="3">
    <source>
        <dbReference type="EMBL" id="KAK3387783.1"/>
    </source>
</evidence>
<sequence length="300" mass="32542">MAFVGPSPRTTNAYDVADFVTRHHDTYPLISATTTNLAGRSVFVTGASKGIGRATAIRYAVAGCNQIAIGARSALGEVEQAIKDAAKEAGHPEPTVVSVVLDVISEDSVKAAADTISKAFDGKLDVLIANAGYMDPWEPLAESDTTSWITTLDTSLKGLYLCTRFFLPLLLKSELKTVLAVSSIGALLISSGASSYQIAKFAACRFVECVDQDHHAEGIIAIALHPGGVRTELGLNLPDSFHQLLIDTPELPADHMVWLAKERREWLSGRFVFSNWDVAQLEAKKDEIVERNLLKFRMQI</sequence>
<gene>
    <name evidence="3" type="ORF">B0H63DRAFT_470908</name>
</gene>
<keyword evidence="4" id="KW-1185">Reference proteome</keyword>
<dbReference type="GO" id="GO:0016491">
    <property type="term" value="F:oxidoreductase activity"/>
    <property type="evidence" value="ECO:0007669"/>
    <property type="project" value="UniProtKB-KW"/>
</dbReference>
<organism evidence="3 4">
    <name type="scientific">Podospora didyma</name>
    <dbReference type="NCBI Taxonomy" id="330526"/>
    <lineage>
        <taxon>Eukaryota</taxon>
        <taxon>Fungi</taxon>
        <taxon>Dikarya</taxon>
        <taxon>Ascomycota</taxon>
        <taxon>Pezizomycotina</taxon>
        <taxon>Sordariomycetes</taxon>
        <taxon>Sordariomycetidae</taxon>
        <taxon>Sordariales</taxon>
        <taxon>Podosporaceae</taxon>
        <taxon>Podospora</taxon>
    </lineage>
</organism>
<evidence type="ECO:0000256" key="1">
    <source>
        <dbReference type="ARBA" id="ARBA00006484"/>
    </source>
</evidence>
<evidence type="ECO:0008006" key="5">
    <source>
        <dbReference type="Google" id="ProtNLM"/>
    </source>
</evidence>
<evidence type="ECO:0000256" key="2">
    <source>
        <dbReference type="ARBA" id="ARBA00023002"/>
    </source>
</evidence>
<dbReference type="Pfam" id="PF00106">
    <property type="entry name" value="adh_short"/>
    <property type="match status" value="1"/>
</dbReference>
<dbReference type="PANTHER" id="PTHR42901:SF1">
    <property type="entry name" value="ALCOHOL DEHYDROGENASE"/>
    <property type="match status" value="1"/>
</dbReference>
<reference evidence="3" key="1">
    <citation type="journal article" date="2023" name="Mol. Phylogenet. Evol.">
        <title>Genome-scale phylogeny and comparative genomics of the fungal order Sordariales.</title>
        <authorList>
            <person name="Hensen N."/>
            <person name="Bonometti L."/>
            <person name="Westerberg I."/>
            <person name="Brannstrom I.O."/>
            <person name="Guillou S."/>
            <person name="Cros-Aarteil S."/>
            <person name="Calhoun S."/>
            <person name="Haridas S."/>
            <person name="Kuo A."/>
            <person name="Mondo S."/>
            <person name="Pangilinan J."/>
            <person name="Riley R."/>
            <person name="LaButti K."/>
            <person name="Andreopoulos B."/>
            <person name="Lipzen A."/>
            <person name="Chen C."/>
            <person name="Yan M."/>
            <person name="Daum C."/>
            <person name="Ng V."/>
            <person name="Clum A."/>
            <person name="Steindorff A."/>
            <person name="Ohm R.A."/>
            <person name="Martin F."/>
            <person name="Silar P."/>
            <person name="Natvig D.O."/>
            <person name="Lalanne C."/>
            <person name="Gautier V."/>
            <person name="Ament-Velasquez S.L."/>
            <person name="Kruys A."/>
            <person name="Hutchinson M.I."/>
            <person name="Powell A.J."/>
            <person name="Barry K."/>
            <person name="Miller A.N."/>
            <person name="Grigoriev I.V."/>
            <person name="Debuchy R."/>
            <person name="Gladieux P."/>
            <person name="Hiltunen Thoren M."/>
            <person name="Johannesson H."/>
        </authorList>
    </citation>
    <scope>NUCLEOTIDE SEQUENCE</scope>
    <source>
        <strain evidence="3">CBS 232.78</strain>
    </source>
</reference>
<reference evidence="3" key="2">
    <citation type="submission" date="2023-06" db="EMBL/GenBank/DDBJ databases">
        <authorList>
            <consortium name="Lawrence Berkeley National Laboratory"/>
            <person name="Haridas S."/>
            <person name="Hensen N."/>
            <person name="Bonometti L."/>
            <person name="Westerberg I."/>
            <person name="Brannstrom I.O."/>
            <person name="Guillou S."/>
            <person name="Cros-Aarteil S."/>
            <person name="Calhoun S."/>
            <person name="Kuo A."/>
            <person name="Mondo S."/>
            <person name="Pangilinan J."/>
            <person name="Riley R."/>
            <person name="LaButti K."/>
            <person name="Andreopoulos B."/>
            <person name="Lipzen A."/>
            <person name="Chen C."/>
            <person name="Yanf M."/>
            <person name="Daum C."/>
            <person name="Ng V."/>
            <person name="Clum A."/>
            <person name="Steindorff A."/>
            <person name="Ohm R."/>
            <person name="Martin F."/>
            <person name="Silar P."/>
            <person name="Natvig D."/>
            <person name="Lalanne C."/>
            <person name="Gautier V."/>
            <person name="Ament-velasquez S.L."/>
            <person name="Kruys A."/>
            <person name="Hutchinson M.I."/>
            <person name="Powell A.J."/>
            <person name="Barry K."/>
            <person name="Miller A.N."/>
            <person name="Grigoriev I.V."/>
            <person name="Debuchy R."/>
            <person name="Gladieux P."/>
            <person name="Thoren M.H."/>
            <person name="Johannesson H."/>
        </authorList>
    </citation>
    <scope>NUCLEOTIDE SEQUENCE</scope>
    <source>
        <strain evidence="3">CBS 232.78</strain>
    </source>
</reference>
<comment type="caution">
    <text evidence="3">The sequence shown here is derived from an EMBL/GenBank/DDBJ whole genome shotgun (WGS) entry which is preliminary data.</text>
</comment>
<dbReference type="InterPro" id="IPR036291">
    <property type="entry name" value="NAD(P)-bd_dom_sf"/>
</dbReference>
<dbReference type="PANTHER" id="PTHR42901">
    <property type="entry name" value="ALCOHOL DEHYDROGENASE"/>
    <property type="match status" value="1"/>
</dbReference>
<dbReference type="AlphaFoldDB" id="A0AAE0NU47"/>
<evidence type="ECO:0000313" key="4">
    <source>
        <dbReference type="Proteomes" id="UP001285441"/>
    </source>
</evidence>
<dbReference type="CDD" id="cd05233">
    <property type="entry name" value="SDR_c"/>
    <property type="match status" value="1"/>
</dbReference>
<comment type="similarity">
    <text evidence="1">Belongs to the short-chain dehydrogenases/reductases (SDR) family.</text>
</comment>
<accession>A0AAE0NU47</accession>
<proteinExistence type="inferred from homology"/>
<name>A0AAE0NU47_9PEZI</name>
<dbReference type="Gene3D" id="3.40.50.720">
    <property type="entry name" value="NAD(P)-binding Rossmann-like Domain"/>
    <property type="match status" value="1"/>
</dbReference>
<dbReference type="PRINTS" id="PR00081">
    <property type="entry name" value="GDHRDH"/>
</dbReference>
<dbReference type="Proteomes" id="UP001285441">
    <property type="component" value="Unassembled WGS sequence"/>
</dbReference>
<protein>
    <recommendedName>
        <fullName evidence="5">Oxidoreductase</fullName>
    </recommendedName>
</protein>
<dbReference type="EMBL" id="JAULSW010000003">
    <property type="protein sequence ID" value="KAK3387783.1"/>
    <property type="molecule type" value="Genomic_DNA"/>
</dbReference>